<proteinExistence type="predicted"/>
<accession>A0A371ET85</accession>
<organism evidence="1 2">
    <name type="scientific">Mucuna pruriens</name>
    <name type="common">Velvet bean</name>
    <name type="synonym">Dolichos pruriens</name>
    <dbReference type="NCBI Taxonomy" id="157652"/>
    <lineage>
        <taxon>Eukaryota</taxon>
        <taxon>Viridiplantae</taxon>
        <taxon>Streptophyta</taxon>
        <taxon>Embryophyta</taxon>
        <taxon>Tracheophyta</taxon>
        <taxon>Spermatophyta</taxon>
        <taxon>Magnoliopsida</taxon>
        <taxon>eudicotyledons</taxon>
        <taxon>Gunneridae</taxon>
        <taxon>Pentapetalae</taxon>
        <taxon>rosids</taxon>
        <taxon>fabids</taxon>
        <taxon>Fabales</taxon>
        <taxon>Fabaceae</taxon>
        <taxon>Papilionoideae</taxon>
        <taxon>50 kb inversion clade</taxon>
        <taxon>NPAAA clade</taxon>
        <taxon>indigoferoid/millettioid clade</taxon>
        <taxon>Phaseoleae</taxon>
        <taxon>Mucuna</taxon>
    </lineage>
</organism>
<dbReference type="Proteomes" id="UP000257109">
    <property type="component" value="Unassembled WGS sequence"/>
</dbReference>
<evidence type="ECO:0008006" key="3">
    <source>
        <dbReference type="Google" id="ProtNLM"/>
    </source>
</evidence>
<dbReference type="OrthoDB" id="1305902at2759"/>
<sequence length="233" mass="26704">MSNCNGIPIIDSDLNAFQANTVVHEASIRSLLIEEVHYQNLGSWKLSEVITRYSRHTLVDGNLNVWPPLVHHCRPSIGDRRGRRTSEPLHAFDLEIERTLHRLRKVRHTVTPDSSSSDSIWNSKNSNFTTDESNFSEHQEVGSMKNNDKTLKELTTPDVVYQPWCIQCPPLEPTQSYELKSSLIHLLSKFHGLAGEDPYKHLKEFHVGISEDHIKMKAFPFFLDGAAKDWLHL</sequence>
<dbReference type="EMBL" id="QJKJ01012193">
    <property type="protein sequence ID" value="RDX69252.1"/>
    <property type="molecule type" value="Genomic_DNA"/>
</dbReference>
<gene>
    <name evidence="1" type="ORF">CR513_51661</name>
</gene>
<dbReference type="AlphaFoldDB" id="A0A371ET85"/>
<feature type="non-terminal residue" evidence="1">
    <location>
        <position position="1"/>
    </location>
</feature>
<comment type="caution">
    <text evidence="1">The sequence shown here is derived from an EMBL/GenBank/DDBJ whole genome shotgun (WGS) entry which is preliminary data.</text>
</comment>
<keyword evidence="2" id="KW-1185">Reference proteome</keyword>
<evidence type="ECO:0000313" key="1">
    <source>
        <dbReference type="EMBL" id="RDX69252.1"/>
    </source>
</evidence>
<evidence type="ECO:0000313" key="2">
    <source>
        <dbReference type="Proteomes" id="UP000257109"/>
    </source>
</evidence>
<reference evidence="1" key="1">
    <citation type="submission" date="2018-05" db="EMBL/GenBank/DDBJ databases">
        <title>Draft genome of Mucuna pruriens seed.</title>
        <authorList>
            <person name="Nnadi N.E."/>
            <person name="Vos R."/>
            <person name="Hasami M.H."/>
            <person name="Devisetty U.K."/>
            <person name="Aguiy J.C."/>
        </authorList>
    </citation>
    <scope>NUCLEOTIDE SEQUENCE [LARGE SCALE GENOMIC DNA]</scope>
    <source>
        <strain evidence="1">JCA_2017</strain>
    </source>
</reference>
<name>A0A371ET85_MUCPR</name>
<protein>
    <recommendedName>
        <fullName evidence="3">Retrotransposon gag domain-containing protein</fullName>
    </recommendedName>
</protein>